<dbReference type="InterPro" id="IPR050217">
    <property type="entry name" value="Peroxiredoxin"/>
</dbReference>
<feature type="domain" description="Thioredoxin" evidence="6">
    <location>
        <begin position="14"/>
        <end position="173"/>
    </location>
</feature>
<dbReference type="EC" id="1.11.1.24" evidence="2"/>
<dbReference type="GO" id="GO:0042744">
    <property type="term" value="P:hydrogen peroxide catabolic process"/>
    <property type="evidence" value="ECO:0007669"/>
    <property type="project" value="TreeGrafter"/>
</dbReference>
<dbReference type="GO" id="GO:0045454">
    <property type="term" value="P:cell redox homeostasis"/>
    <property type="evidence" value="ECO:0007669"/>
    <property type="project" value="TreeGrafter"/>
</dbReference>
<keyword evidence="7" id="KW-1185">Reference proteome</keyword>
<reference evidence="7" key="1">
    <citation type="submission" date="2022-06" db="EMBL/GenBank/DDBJ databases">
        <authorList>
            <person name="Berger JAMES D."/>
            <person name="Berger JAMES D."/>
        </authorList>
    </citation>
    <scope>NUCLEOTIDE SEQUENCE [LARGE SCALE GENOMIC DNA]</scope>
</reference>
<reference evidence="8" key="2">
    <citation type="submission" date="2023-11" db="UniProtKB">
        <authorList>
            <consortium name="WormBaseParasite"/>
        </authorList>
    </citation>
    <scope>IDENTIFICATION</scope>
</reference>
<evidence type="ECO:0000313" key="7">
    <source>
        <dbReference type="Proteomes" id="UP000050795"/>
    </source>
</evidence>
<keyword evidence="3 5" id="KW-0560">Oxidoreductase</keyword>
<dbReference type="GO" id="GO:0033554">
    <property type="term" value="P:cellular response to stress"/>
    <property type="evidence" value="ECO:0007669"/>
    <property type="project" value="TreeGrafter"/>
</dbReference>
<dbReference type="GO" id="GO:0005829">
    <property type="term" value="C:cytosol"/>
    <property type="evidence" value="ECO:0007669"/>
    <property type="project" value="TreeGrafter"/>
</dbReference>
<evidence type="ECO:0000313" key="8">
    <source>
        <dbReference type="WBParaSite" id="TREG1_1150.1"/>
    </source>
</evidence>
<comment type="function">
    <text evidence="5">Thiol-specific peroxidase that catalyzes the reduction of hydrogen peroxide and organic hydroperoxides to water and alcohols, respectively.</text>
</comment>
<sequence>MYKQYKLSQELRVRRVCSRAPNFSTKSLHNCIKGITKLENYVGKYLVIIFYPSNFMAISSQELLEFQNYLSKFQDINCEILAISPDSIESHIAWFTAPLEHNGLSESVQFPLLEDKSMTICRTFGVSNEDNGSALMSAFVIDKNGLIRITVCLDVGIHFCVKDILRMVKELQIRDKEEEAETGNSVEINSVSVG</sequence>
<evidence type="ECO:0000256" key="1">
    <source>
        <dbReference type="ARBA" id="ARBA00009796"/>
    </source>
</evidence>
<dbReference type="AlphaFoldDB" id="A0AA85IXM1"/>
<keyword evidence="5" id="KW-0049">Antioxidant</keyword>
<dbReference type="Proteomes" id="UP000050795">
    <property type="component" value="Unassembled WGS sequence"/>
</dbReference>
<comment type="catalytic activity">
    <reaction evidence="4">
        <text>a hydroperoxide + [thioredoxin]-dithiol = an alcohol + [thioredoxin]-disulfide + H2O</text>
        <dbReference type="Rhea" id="RHEA:62620"/>
        <dbReference type="Rhea" id="RHEA-COMP:10698"/>
        <dbReference type="Rhea" id="RHEA-COMP:10700"/>
        <dbReference type="ChEBI" id="CHEBI:15377"/>
        <dbReference type="ChEBI" id="CHEBI:29950"/>
        <dbReference type="ChEBI" id="CHEBI:30879"/>
        <dbReference type="ChEBI" id="CHEBI:35924"/>
        <dbReference type="ChEBI" id="CHEBI:50058"/>
        <dbReference type="EC" id="1.11.1.24"/>
    </reaction>
</comment>
<dbReference type="InterPro" id="IPR024706">
    <property type="entry name" value="Peroxiredoxin_AhpC-typ"/>
</dbReference>
<name>A0AA85IXM1_TRIRE</name>
<dbReference type="Gene3D" id="3.40.30.10">
    <property type="entry name" value="Glutaredoxin"/>
    <property type="match status" value="1"/>
</dbReference>
<evidence type="ECO:0000256" key="4">
    <source>
        <dbReference type="ARBA" id="ARBA00049091"/>
    </source>
</evidence>
<dbReference type="SUPFAM" id="SSF52833">
    <property type="entry name" value="Thioredoxin-like"/>
    <property type="match status" value="1"/>
</dbReference>
<protein>
    <recommendedName>
        <fullName evidence="2">thioredoxin-dependent peroxiredoxin</fullName>
        <ecNumber evidence="2">1.11.1.24</ecNumber>
    </recommendedName>
</protein>
<comment type="similarity">
    <text evidence="1">Belongs to the peroxiredoxin family. AhpC/Prx1 subfamily.</text>
</comment>
<dbReference type="InterPro" id="IPR013766">
    <property type="entry name" value="Thioredoxin_domain"/>
</dbReference>
<dbReference type="PANTHER" id="PTHR10681">
    <property type="entry name" value="THIOREDOXIN PEROXIDASE"/>
    <property type="match status" value="1"/>
</dbReference>
<accession>A0AA85IXM1</accession>
<dbReference type="InterPro" id="IPR036249">
    <property type="entry name" value="Thioredoxin-like_sf"/>
</dbReference>
<dbReference type="InterPro" id="IPR000866">
    <property type="entry name" value="AhpC/TSA"/>
</dbReference>
<evidence type="ECO:0000256" key="5">
    <source>
        <dbReference type="PIRNR" id="PIRNR000239"/>
    </source>
</evidence>
<evidence type="ECO:0000259" key="6">
    <source>
        <dbReference type="PROSITE" id="PS51352"/>
    </source>
</evidence>
<dbReference type="Pfam" id="PF00578">
    <property type="entry name" value="AhpC-TSA"/>
    <property type="match status" value="1"/>
</dbReference>
<proteinExistence type="inferred from homology"/>
<evidence type="ECO:0000256" key="3">
    <source>
        <dbReference type="ARBA" id="ARBA00023002"/>
    </source>
</evidence>
<dbReference type="PIRSF" id="PIRSF000239">
    <property type="entry name" value="AHPC"/>
    <property type="match status" value="1"/>
</dbReference>
<dbReference type="GO" id="GO:0006979">
    <property type="term" value="P:response to oxidative stress"/>
    <property type="evidence" value="ECO:0007669"/>
    <property type="project" value="TreeGrafter"/>
</dbReference>
<dbReference type="PANTHER" id="PTHR10681:SF128">
    <property type="entry name" value="THIOREDOXIN-DEPENDENT PEROXIDE REDUCTASE, MITOCHONDRIAL"/>
    <property type="match status" value="1"/>
</dbReference>
<dbReference type="WBParaSite" id="TREG1_1150.1">
    <property type="protein sequence ID" value="TREG1_1150.1"/>
    <property type="gene ID" value="TREG1_1150"/>
</dbReference>
<dbReference type="GO" id="GO:0008379">
    <property type="term" value="F:thioredoxin peroxidase activity"/>
    <property type="evidence" value="ECO:0007669"/>
    <property type="project" value="TreeGrafter"/>
</dbReference>
<organism evidence="7 8">
    <name type="scientific">Trichobilharzia regenti</name>
    <name type="common">Nasal bird schistosome</name>
    <dbReference type="NCBI Taxonomy" id="157069"/>
    <lineage>
        <taxon>Eukaryota</taxon>
        <taxon>Metazoa</taxon>
        <taxon>Spiralia</taxon>
        <taxon>Lophotrochozoa</taxon>
        <taxon>Platyhelminthes</taxon>
        <taxon>Trematoda</taxon>
        <taxon>Digenea</taxon>
        <taxon>Strigeidida</taxon>
        <taxon>Schistosomatoidea</taxon>
        <taxon>Schistosomatidae</taxon>
        <taxon>Trichobilharzia</taxon>
    </lineage>
</organism>
<keyword evidence="5" id="KW-0676">Redox-active center</keyword>
<dbReference type="PROSITE" id="PS51352">
    <property type="entry name" value="THIOREDOXIN_2"/>
    <property type="match status" value="1"/>
</dbReference>
<evidence type="ECO:0000256" key="2">
    <source>
        <dbReference type="ARBA" id="ARBA00013017"/>
    </source>
</evidence>
<keyword evidence="5" id="KW-0575">Peroxidase</keyword>